<feature type="region of interest" description="Disordered" evidence="1">
    <location>
        <begin position="1"/>
        <end position="73"/>
    </location>
</feature>
<sequence length="135" mass="14697">MSKGQQYPPTVPPPYPYGPPPPYLPPVQGYPIPNMQPQHPHYSYNPCAPPPPHPQAGYYAPPPPASNPEKSSSCGGLCTGLRKSLICDLYNCHVTKDDALALQQTLFGHVLLLPDGLLLKMKAIQRFRGKLAISS</sequence>
<proteinExistence type="predicted"/>
<evidence type="ECO:0000313" key="2">
    <source>
        <dbReference type="EMBL" id="PKI56836.1"/>
    </source>
</evidence>
<dbReference type="AlphaFoldDB" id="A0A2I0JMU6"/>
<keyword evidence="3" id="KW-1185">Reference proteome</keyword>
<dbReference type="EMBL" id="PGOL01001567">
    <property type="protein sequence ID" value="PKI56836.1"/>
    <property type="molecule type" value="Genomic_DNA"/>
</dbReference>
<protein>
    <submittedName>
        <fullName evidence="2">Uncharacterized protein</fullName>
    </submittedName>
</protein>
<feature type="compositionally biased region" description="Pro residues" evidence="1">
    <location>
        <begin position="47"/>
        <end position="66"/>
    </location>
</feature>
<feature type="compositionally biased region" description="Pro residues" evidence="1">
    <location>
        <begin position="9"/>
        <end position="25"/>
    </location>
</feature>
<reference evidence="2 3" key="1">
    <citation type="submission" date="2017-11" db="EMBL/GenBank/DDBJ databases">
        <title>De-novo sequencing of pomegranate (Punica granatum L.) genome.</title>
        <authorList>
            <person name="Akparov Z."/>
            <person name="Amiraslanov A."/>
            <person name="Hajiyeva S."/>
            <person name="Abbasov M."/>
            <person name="Kaur K."/>
            <person name="Hamwieh A."/>
            <person name="Solovyev V."/>
            <person name="Salamov A."/>
            <person name="Braich B."/>
            <person name="Kosarev P."/>
            <person name="Mahmoud A."/>
            <person name="Hajiyev E."/>
            <person name="Babayeva S."/>
            <person name="Izzatullayeva V."/>
            <person name="Mammadov A."/>
            <person name="Mammadov A."/>
            <person name="Sharifova S."/>
            <person name="Ojaghi J."/>
            <person name="Eynullazada K."/>
            <person name="Bayramov B."/>
            <person name="Abdulazimova A."/>
            <person name="Shahmuradov I."/>
        </authorList>
    </citation>
    <scope>NUCLEOTIDE SEQUENCE [LARGE SCALE GENOMIC DNA]</scope>
    <source>
        <strain evidence="3">cv. AG2017</strain>
        <tissue evidence="2">Leaf</tissue>
    </source>
</reference>
<evidence type="ECO:0000313" key="3">
    <source>
        <dbReference type="Proteomes" id="UP000233551"/>
    </source>
</evidence>
<comment type="caution">
    <text evidence="2">The sequence shown here is derived from an EMBL/GenBank/DDBJ whole genome shotgun (WGS) entry which is preliminary data.</text>
</comment>
<organism evidence="2 3">
    <name type="scientific">Punica granatum</name>
    <name type="common">Pomegranate</name>
    <dbReference type="NCBI Taxonomy" id="22663"/>
    <lineage>
        <taxon>Eukaryota</taxon>
        <taxon>Viridiplantae</taxon>
        <taxon>Streptophyta</taxon>
        <taxon>Embryophyta</taxon>
        <taxon>Tracheophyta</taxon>
        <taxon>Spermatophyta</taxon>
        <taxon>Magnoliopsida</taxon>
        <taxon>eudicotyledons</taxon>
        <taxon>Gunneridae</taxon>
        <taxon>Pentapetalae</taxon>
        <taxon>rosids</taxon>
        <taxon>malvids</taxon>
        <taxon>Myrtales</taxon>
        <taxon>Lythraceae</taxon>
        <taxon>Punica</taxon>
    </lineage>
</organism>
<accession>A0A2I0JMU6</accession>
<evidence type="ECO:0000256" key="1">
    <source>
        <dbReference type="SAM" id="MobiDB-lite"/>
    </source>
</evidence>
<name>A0A2I0JMU6_PUNGR</name>
<dbReference type="Proteomes" id="UP000233551">
    <property type="component" value="Unassembled WGS sequence"/>
</dbReference>
<gene>
    <name evidence="2" type="ORF">CRG98_022794</name>
</gene>